<dbReference type="Pfam" id="PF03372">
    <property type="entry name" value="Exo_endo_phos"/>
    <property type="match status" value="1"/>
</dbReference>
<dbReference type="RefSeq" id="WP_203821469.1">
    <property type="nucleotide sequence ID" value="NZ_BAAABP010000055.1"/>
</dbReference>
<evidence type="ECO:0000256" key="1">
    <source>
        <dbReference type="SAM" id="SignalP"/>
    </source>
</evidence>
<gene>
    <name evidence="3" type="ORF">Afe05nite_69190</name>
</gene>
<dbReference type="AlphaFoldDB" id="A0A919MHL4"/>
<feature type="chain" id="PRO_5038604197" description="Endonuclease/exonuclease/phosphatase domain-containing protein" evidence="1">
    <location>
        <begin position="23"/>
        <end position="275"/>
    </location>
</feature>
<dbReference type="InterPro" id="IPR006311">
    <property type="entry name" value="TAT_signal"/>
</dbReference>
<feature type="signal peptide" evidence="1">
    <location>
        <begin position="1"/>
        <end position="22"/>
    </location>
</feature>
<evidence type="ECO:0000313" key="4">
    <source>
        <dbReference type="Proteomes" id="UP000598174"/>
    </source>
</evidence>
<dbReference type="SUPFAM" id="SSF56219">
    <property type="entry name" value="DNase I-like"/>
    <property type="match status" value="1"/>
</dbReference>
<accession>A0A919MHL4</accession>
<feature type="domain" description="Endonuclease/exonuclease/phosphatase" evidence="2">
    <location>
        <begin position="43"/>
        <end position="267"/>
    </location>
</feature>
<name>A0A919MHL4_9ACTN</name>
<keyword evidence="1" id="KW-0732">Signal</keyword>
<organism evidence="3 4">
    <name type="scientific">Paractinoplanes ferrugineus</name>
    <dbReference type="NCBI Taxonomy" id="113564"/>
    <lineage>
        <taxon>Bacteria</taxon>
        <taxon>Bacillati</taxon>
        <taxon>Actinomycetota</taxon>
        <taxon>Actinomycetes</taxon>
        <taxon>Micromonosporales</taxon>
        <taxon>Micromonosporaceae</taxon>
        <taxon>Paractinoplanes</taxon>
    </lineage>
</organism>
<keyword evidence="4" id="KW-1185">Reference proteome</keyword>
<sequence length="275" mass="29410">MRFRRLALAAMIAVAALVPVTAAPAAAMPAAAAVSRVMPVRAVTFNICGNVCRGGETAATSANIAYRIYRLRATVALLQEVCYSQFLALQARLAPYGYRATFARQAGGGQCDNDDTKHGTAFGVAIVARGSFASRVIYRLPSPYRDASEGRVVLGATVVLPRRTVFVVTTHTTTRGPNLAAQLAALRHWLTPIAATSPVIFGGDLNSTPQDSALNGFYTSFTEANRTRTRPLSTFIPVPRKIDYLFGSPGFLTPAGVARADTGYSDHCMYLGVFR</sequence>
<proteinExistence type="predicted"/>
<dbReference type="InterPro" id="IPR005135">
    <property type="entry name" value="Endo/exonuclease/phosphatase"/>
</dbReference>
<dbReference type="GO" id="GO:0003824">
    <property type="term" value="F:catalytic activity"/>
    <property type="evidence" value="ECO:0007669"/>
    <property type="project" value="InterPro"/>
</dbReference>
<protein>
    <recommendedName>
        <fullName evidence="2">Endonuclease/exonuclease/phosphatase domain-containing protein</fullName>
    </recommendedName>
</protein>
<dbReference type="EMBL" id="BOMM01000061">
    <property type="protein sequence ID" value="GIE15079.1"/>
    <property type="molecule type" value="Genomic_DNA"/>
</dbReference>
<evidence type="ECO:0000259" key="2">
    <source>
        <dbReference type="Pfam" id="PF03372"/>
    </source>
</evidence>
<comment type="caution">
    <text evidence="3">The sequence shown here is derived from an EMBL/GenBank/DDBJ whole genome shotgun (WGS) entry which is preliminary data.</text>
</comment>
<reference evidence="3" key="1">
    <citation type="submission" date="2021-01" db="EMBL/GenBank/DDBJ databases">
        <title>Whole genome shotgun sequence of Actinoplanes ferrugineus NBRC 15555.</title>
        <authorList>
            <person name="Komaki H."/>
            <person name="Tamura T."/>
        </authorList>
    </citation>
    <scope>NUCLEOTIDE SEQUENCE</scope>
    <source>
        <strain evidence="3">NBRC 15555</strain>
    </source>
</reference>
<dbReference type="Proteomes" id="UP000598174">
    <property type="component" value="Unassembled WGS sequence"/>
</dbReference>
<dbReference type="Gene3D" id="3.60.10.10">
    <property type="entry name" value="Endonuclease/exonuclease/phosphatase"/>
    <property type="match status" value="1"/>
</dbReference>
<evidence type="ECO:0000313" key="3">
    <source>
        <dbReference type="EMBL" id="GIE15079.1"/>
    </source>
</evidence>
<dbReference type="InterPro" id="IPR036691">
    <property type="entry name" value="Endo/exonu/phosph_ase_sf"/>
</dbReference>
<dbReference type="PROSITE" id="PS51318">
    <property type="entry name" value="TAT"/>
    <property type="match status" value="1"/>
</dbReference>